<proteinExistence type="predicted"/>
<evidence type="ECO:0000313" key="2">
    <source>
        <dbReference type="EMBL" id="CRH05052.1"/>
    </source>
</evidence>
<sequence>MNSSPSKGIKRPSLRALFGLIILPFVWSDVARADRAEQLPHYIQPPLKVEESKEDWLAAMARIPPLKHPRQGRWPMIMWSSGNYRPLERGEIQLLLDRGLTQHLPLDKRAIPAALALQEAGSPVILLEARGGNWPYNWQTAPWSVEALDGKPLPDNQRKLNPLPTLFTGWGKAANHIRRTLRAFKKAGVTVDAIWLDWENQPMSAKRRALLNSPTAREHLPARALRDSRSFRHYRRQLWNQLMSTYVAAPAREIYPKVSITNWVITLSSSTFPVRDWYGRPHPHLGMTLFTETNPIAYAIDTFYLKIEDELVEWDQEHVNQAFTHVVLRQVSADSYNRNHYAPWLGSVPWVGRWVPDHLESDAAPTMSRSRWREALRHIWLRDINSMQIFNPIRSGYQQYMHAEVEDAVAIYDEMLAYHDFLNQGQVLNYRYPKLQDSAVLWSGLKLKERALIRTFRGPLSPPEIKLEPWKGQTITLPLPKGGSSWMLTLAEKGKISTRQLSHHPLQKDPEAPPGKPTSPPQERAPKRKAVQAAPLKQPPKQNPAHSPQPTKPAPSPAEPVSSGDPQRSATEQPVQSTVKESATPQPPPTPFSPPKLPPPSLNPTRLDTPQLSPDIL</sequence>
<feature type="compositionally biased region" description="Polar residues" evidence="1">
    <location>
        <begin position="606"/>
        <end position="617"/>
    </location>
</feature>
<organism evidence="2">
    <name type="scientific">Magnetococcus massalia (strain MO-1)</name>
    <dbReference type="NCBI Taxonomy" id="451514"/>
    <lineage>
        <taxon>Bacteria</taxon>
        <taxon>Pseudomonadati</taxon>
        <taxon>Pseudomonadota</taxon>
        <taxon>Magnetococcia</taxon>
        <taxon>Magnetococcales</taxon>
        <taxon>Magnetococcaceae</taxon>
        <taxon>Magnetococcus</taxon>
    </lineage>
</organism>
<feature type="region of interest" description="Disordered" evidence="1">
    <location>
        <begin position="497"/>
        <end position="617"/>
    </location>
</feature>
<accession>A0A1S7LDP2</accession>
<gene>
    <name evidence="2" type="ORF">MAGMO_0853</name>
</gene>
<dbReference type="EMBL" id="LO017727">
    <property type="protein sequence ID" value="CRH05052.1"/>
    <property type="molecule type" value="Genomic_DNA"/>
</dbReference>
<name>A0A1S7LDP2_MAGMO</name>
<evidence type="ECO:0000256" key="1">
    <source>
        <dbReference type="SAM" id="MobiDB-lite"/>
    </source>
</evidence>
<feature type="compositionally biased region" description="Polar residues" evidence="1">
    <location>
        <begin position="564"/>
        <end position="583"/>
    </location>
</feature>
<reference evidence="2" key="1">
    <citation type="submission" date="2015-04" db="EMBL/GenBank/DDBJ databases">
        <authorList>
            <person name="Syromyatnikov M.Y."/>
            <person name="Popov V.N."/>
        </authorList>
    </citation>
    <scope>NUCLEOTIDE SEQUENCE</scope>
    <source>
        <strain evidence="2">MO-1</strain>
    </source>
</reference>
<protein>
    <submittedName>
        <fullName evidence="2">Uncharacterized protein</fullName>
    </submittedName>
</protein>
<dbReference type="AlphaFoldDB" id="A0A1S7LDP2"/>
<feature type="compositionally biased region" description="Pro residues" evidence="1">
    <location>
        <begin position="585"/>
        <end position="602"/>
    </location>
</feature>